<proteinExistence type="predicted"/>
<organism evidence="3 4">
    <name type="scientific">Ramalina farinacea</name>
    <dbReference type="NCBI Taxonomy" id="258253"/>
    <lineage>
        <taxon>Eukaryota</taxon>
        <taxon>Fungi</taxon>
        <taxon>Dikarya</taxon>
        <taxon>Ascomycota</taxon>
        <taxon>Pezizomycotina</taxon>
        <taxon>Lecanoromycetes</taxon>
        <taxon>OSLEUM clade</taxon>
        <taxon>Lecanoromycetidae</taxon>
        <taxon>Lecanorales</taxon>
        <taxon>Lecanorineae</taxon>
        <taxon>Ramalinaceae</taxon>
        <taxon>Ramalina</taxon>
    </lineage>
</organism>
<evidence type="ECO:0000313" key="4">
    <source>
        <dbReference type="Proteomes" id="UP001161017"/>
    </source>
</evidence>
<feature type="region of interest" description="Disordered" evidence="1">
    <location>
        <begin position="1"/>
        <end position="37"/>
    </location>
</feature>
<evidence type="ECO:0000313" key="3">
    <source>
        <dbReference type="EMBL" id="MDI1492100.1"/>
    </source>
</evidence>
<accession>A0AA43QT58</accession>
<dbReference type="Pfam" id="PF25545">
    <property type="entry name" value="DUF7924"/>
    <property type="match status" value="1"/>
</dbReference>
<dbReference type="InterPro" id="IPR057684">
    <property type="entry name" value="DUF7924"/>
</dbReference>
<sequence length="416" mass="46328">MNTDTFEHPLAIGSSEEAAPADSVDREAEAQISTPGSESGSLIYHDLLIPNVLRTLFDSSDPLGHVGDMPNQDLQSIEKDFEVHYHYYNQPEARKRGATIIEQASAILNRSRGSPTAKHKVLELQAAAREKAPLGESEFVAALKAALLNKSRNVPKAGVTLENARPGDFEPRPVEWAEDKLESLTQAHFHTTAIPQTSGDDDPLKDVYNKYPQLKTPRPDMVYGIGLNKLSQEARALLDNAPVKPLISKMHNLLFVAEVKTLERPLTEARLQCQRSGSAIVFSRVQWNEAAEGRTLTQIPAKLPQVGPNESPTPDQDSFCFTTAVSPSSSYIYVHWREVWAPSGAIYWHTSLLGQYSFEPGLDALTEDFQKHVSNILDYELLERMPKVWQQAQQLLKRKLKDGDSELPEAKTSRVN</sequence>
<dbReference type="EMBL" id="JAPUFD010000017">
    <property type="protein sequence ID" value="MDI1492100.1"/>
    <property type="molecule type" value="Genomic_DNA"/>
</dbReference>
<dbReference type="Proteomes" id="UP001161017">
    <property type="component" value="Unassembled WGS sequence"/>
</dbReference>
<protein>
    <recommendedName>
        <fullName evidence="2">DUF7924 domain-containing protein</fullName>
    </recommendedName>
</protein>
<reference evidence="3" key="1">
    <citation type="journal article" date="2023" name="Genome Biol. Evol.">
        <title>First Whole Genome Sequence and Flow Cytometry Genome Size Data for the Lichen-Forming Fungus Ramalina farinacea (Ascomycota).</title>
        <authorList>
            <person name="Llewellyn T."/>
            <person name="Mian S."/>
            <person name="Hill R."/>
            <person name="Leitch I.J."/>
            <person name="Gaya E."/>
        </authorList>
    </citation>
    <scope>NUCLEOTIDE SEQUENCE</scope>
    <source>
        <strain evidence="3">LIQ254RAFAR</strain>
    </source>
</reference>
<comment type="caution">
    <text evidence="3">The sequence shown here is derived from an EMBL/GenBank/DDBJ whole genome shotgun (WGS) entry which is preliminary data.</text>
</comment>
<keyword evidence="4" id="KW-1185">Reference proteome</keyword>
<evidence type="ECO:0000259" key="2">
    <source>
        <dbReference type="Pfam" id="PF25545"/>
    </source>
</evidence>
<gene>
    <name evidence="3" type="ORF">OHK93_003312</name>
</gene>
<feature type="domain" description="DUF7924" evidence="2">
    <location>
        <begin position="206"/>
        <end position="388"/>
    </location>
</feature>
<evidence type="ECO:0000256" key="1">
    <source>
        <dbReference type="SAM" id="MobiDB-lite"/>
    </source>
</evidence>
<name>A0AA43QT58_9LECA</name>
<dbReference type="AlphaFoldDB" id="A0AA43QT58"/>